<feature type="region of interest" description="Disordered" evidence="1">
    <location>
        <begin position="497"/>
        <end position="524"/>
    </location>
</feature>
<evidence type="ECO:0000256" key="1">
    <source>
        <dbReference type="SAM" id="MobiDB-lite"/>
    </source>
</evidence>
<organism evidence="2 3">
    <name type="scientific">Tetraparma gracilis</name>
    <dbReference type="NCBI Taxonomy" id="2962635"/>
    <lineage>
        <taxon>Eukaryota</taxon>
        <taxon>Sar</taxon>
        <taxon>Stramenopiles</taxon>
        <taxon>Ochrophyta</taxon>
        <taxon>Bolidophyceae</taxon>
        <taxon>Parmales</taxon>
        <taxon>Triparmaceae</taxon>
        <taxon>Tetraparma</taxon>
    </lineage>
</organism>
<feature type="region of interest" description="Disordered" evidence="1">
    <location>
        <begin position="232"/>
        <end position="298"/>
    </location>
</feature>
<evidence type="ECO:0000313" key="3">
    <source>
        <dbReference type="Proteomes" id="UP001165060"/>
    </source>
</evidence>
<keyword evidence="3" id="KW-1185">Reference proteome</keyword>
<protein>
    <submittedName>
        <fullName evidence="2">Uncharacterized protein</fullName>
    </submittedName>
</protein>
<feature type="compositionally biased region" description="Polar residues" evidence="1">
    <location>
        <begin position="167"/>
        <end position="178"/>
    </location>
</feature>
<proteinExistence type="predicted"/>
<feature type="compositionally biased region" description="Polar residues" evidence="1">
    <location>
        <begin position="251"/>
        <end position="261"/>
    </location>
</feature>
<reference evidence="2 3" key="1">
    <citation type="journal article" date="2023" name="Commun. Biol.">
        <title>Genome analysis of Parmales, the sister group of diatoms, reveals the evolutionary specialization of diatoms from phago-mixotrophs to photoautotrophs.</title>
        <authorList>
            <person name="Ban H."/>
            <person name="Sato S."/>
            <person name="Yoshikawa S."/>
            <person name="Yamada K."/>
            <person name="Nakamura Y."/>
            <person name="Ichinomiya M."/>
            <person name="Sato N."/>
            <person name="Blanc-Mathieu R."/>
            <person name="Endo H."/>
            <person name="Kuwata A."/>
            <person name="Ogata H."/>
        </authorList>
    </citation>
    <scope>NUCLEOTIDE SEQUENCE [LARGE SCALE GENOMIC DNA]</scope>
</reference>
<dbReference type="EMBL" id="BRYB01000163">
    <property type="protein sequence ID" value="GMI24307.1"/>
    <property type="molecule type" value="Genomic_DNA"/>
</dbReference>
<feature type="region of interest" description="Disordered" evidence="1">
    <location>
        <begin position="598"/>
        <end position="632"/>
    </location>
</feature>
<dbReference type="Proteomes" id="UP001165060">
    <property type="component" value="Unassembled WGS sequence"/>
</dbReference>
<comment type="caution">
    <text evidence="2">The sequence shown here is derived from an EMBL/GenBank/DDBJ whole genome shotgun (WGS) entry which is preliminary data.</text>
</comment>
<name>A0ABQ6MDG2_9STRA</name>
<feature type="region of interest" description="Disordered" evidence="1">
    <location>
        <begin position="942"/>
        <end position="965"/>
    </location>
</feature>
<feature type="region of interest" description="Disordered" evidence="1">
    <location>
        <begin position="156"/>
        <end position="192"/>
    </location>
</feature>
<feature type="compositionally biased region" description="Basic and acidic residues" evidence="1">
    <location>
        <begin position="944"/>
        <end position="965"/>
    </location>
</feature>
<sequence>MASWGDNGMAAFFDANKYPSNHPKHKSLNNRMARRATALQGGASLSPTQLLNASKMKKAATSLTAFKKRQRPALLDPLQTALRSDPSSAMAAKVSPLPSSTNGHSPTDFIQRIENASKAKKFAKNFKKKGLMKRLHESSRARTPDVLNYMMHAGEEGHPHLSEEGGDSSSPGVSQAQPQHDPPPARPQHLGDDATASHIVDGWVRSFELEKDSYDSVSVFAEIRLREALAATAQQEEGGRGEDVGDGGRVSPSNPFFSSSMGGPAAQPGGVSSREGGVGKQKGGAARRPPARDDDPPSAVRAALCCDLLVKLSSLFGRYEPVMALLTQELLKCIYVDYDDALKDKKNPDAKTFYRCSPYFSVLQSVKLHRDELVEELEIYNQGVDLKAAIQKCSVGVRTMFNDARRAIRDIMFRVWHAYVSNKRNKMVKFKRRCMLQHWWLLWKRRYTRYREHGYFYDSESDEDSESDDELKNAIEASQVTRDMSLIMNSSGNDLKARLLDNQSPGAKSTDSDRASPLPPPTKLTGIARLRAASMNVQKKQTIMVFAKTHHKHEHKDLKIIKEETVPCVGGSRVVMHCERRSRHVDLVNQDSQTDLSGDVILTPLEKAPGTPPDSADGKKKKGSKNGVSSLVGIMGKGKPEKAMSIDAAMALVPAIYVEYLTMLSNPGPDTIGKHLNVVQFTKNSLVRKFGIKSLATKQFKAFVACLGGKKAKELSRLRVFGRLFGLDAGNGVDKAKPYDEEDVDFFFKQLLPGIFPNFKNMEGVMNSKNRALDTDKVVKSIEEIFPNVHKKGGFQLAYMERKVEHMEQMKAKGINFVNCDDVLELLFSYGHSEKIMRPMTTRNVRCVITFQQKVRAAKRAKQKHKEGEQKLSKLYHERFGNKVLTEPELEDLLIHIGAPAHHHSLEKIWLEFKEHVEKNHVEGQNVVGDLFAQHVWHSGLRPTYKDPANRKESVNHVDIDDPDQ</sequence>
<accession>A0ABQ6MDG2</accession>
<evidence type="ECO:0000313" key="2">
    <source>
        <dbReference type="EMBL" id="GMI24307.1"/>
    </source>
</evidence>
<gene>
    <name evidence="2" type="ORF">TeGR_g15135</name>
</gene>